<name>A0A9D0Z831_9FIRM</name>
<organism evidence="1 2">
    <name type="scientific">Candidatus Avoscillospira stercorigallinarum</name>
    <dbReference type="NCBI Taxonomy" id="2840708"/>
    <lineage>
        <taxon>Bacteria</taxon>
        <taxon>Bacillati</taxon>
        <taxon>Bacillota</taxon>
        <taxon>Clostridia</taxon>
        <taxon>Eubacteriales</taxon>
        <taxon>Oscillospiraceae</taxon>
        <taxon>Oscillospiraceae incertae sedis</taxon>
        <taxon>Candidatus Avoscillospira</taxon>
    </lineage>
</organism>
<gene>
    <name evidence="1" type="ORF">IAA67_09690</name>
</gene>
<protein>
    <submittedName>
        <fullName evidence="1">Uncharacterized protein</fullName>
    </submittedName>
</protein>
<reference evidence="1" key="1">
    <citation type="submission" date="2020-10" db="EMBL/GenBank/DDBJ databases">
        <authorList>
            <person name="Gilroy R."/>
        </authorList>
    </citation>
    <scope>NUCLEOTIDE SEQUENCE</scope>
    <source>
        <strain evidence="1">ChiSjej2B20-13462</strain>
    </source>
</reference>
<dbReference type="EMBL" id="DVFN01000138">
    <property type="protein sequence ID" value="HIQ70585.1"/>
    <property type="molecule type" value="Genomic_DNA"/>
</dbReference>
<evidence type="ECO:0000313" key="2">
    <source>
        <dbReference type="Proteomes" id="UP000886874"/>
    </source>
</evidence>
<dbReference type="AlphaFoldDB" id="A0A9D0Z831"/>
<reference evidence="1" key="2">
    <citation type="journal article" date="2021" name="PeerJ">
        <title>Extensive microbial diversity within the chicken gut microbiome revealed by metagenomics and culture.</title>
        <authorList>
            <person name="Gilroy R."/>
            <person name="Ravi A."/>
            <person name="Getino M."/>
            <person name="Pursley I."/>
            <person name="Horton D.L."/>
            <person name="Alikhan N.F."/>
            <person name="Baker D."/>
            <person name="Gharbi K."/>
            <person name="Hall N."/>
            <person name="Watson M."/>
            <person name="Adriaenssens E.M."/>
            <person name="Foster-Nyarko E."/>
            <person name="Jarju S."/>
            <person name="Secka A."/>
            <person name="Antonio M."/>
            <person name="Oren A."/>
            <person name="Chaudhuri R.R."/>
            <person name="La Ragione R."/>
            <person name="Hildebrand F."/>
            <person name="Pallen M.J."/>
        </authorList>
    </citation>
    <scope>NUCLEOTIDE SEQUENCE</scope>
    <source>
        <strain evidence="1">ChiSjej2B20-13462</strain>
    </source>
</reference>
<dbReference type="Proteomes" id="UP000886874">
    <property type="component" value="Unassembled WGS sequence"/>
</dbReference>
<comment type="caution">
    <text evidence="1">The sequence shown here is derived from an EMBL/GenBank/DDBJ whole genome shotgun (WGS) entry which is preliminary data.</text>
</comment>
<proteinExistence type="predicted"/>
<sequence length="86" mass="9133">METRGRGSWLATMLSILYVAAALVLLLGVCGYCYPELAGEAKDVLAGWEDGAVRQAFGTFSEGMEAGKPVKETLSESFEVLLGEGD</sequence>
<evidence type="ECO:0000313" key="1">
    <source>
        <dbReference type="EMBL" id="HIQ70585.1"/>
    </source>
</evidence>
<accession>A0A9D0Z831</accession>